<evidence type="ECO:0000259" key="1">
    <source>
        <dbReference type="Pfam" id="PF04168"/>
    </source>
</evidence>
<reference evidence="2" key="1">
    <citation type="submission" date="2024-02" db="EMBL/GenBank/DDBJ databases">
        <authorList>
            <consortium name="Clinical and Environmental Microbiology Branch: Whole genome sequencing antimicrobial resistance pathogens in the healthcare setting"/>
        </authorList>
    </citation>
    <scope>NUCLEOTIDE SEQUENCE</scope>
    <source>
        <strain evidence="2">2021DK-00143</strain>
    </source>
</reference>
<gene>
    <name evidence="2" type="ORF">QEG54_001181</name>
</gene>
<evidence type="ECO:0000313" key="2">
    <source>
        <dbReference type="EMBL" id="EML1470489.1"/>
    </source>
</evidence>
<dbReference type="AlphaFoldDB" id="A0AAI9GLB6"/>
<proteinExistence type="predicted"/>
<feature type="domain" description="DUF403" evidence="1">
    <location>
        <begin position="1"/>
        <end position="306"/>
    </location>
</feature>
<protein>
    <submittedName>
        <fullName evidence="2">Alpha-E domain-containing protein</fullName>
    </submittedName>
</protein>
<sequence>MLSRTASELFWMARYLERAESYARVLDVTWKLSMIPRHSQQSRDLALPLNLSATHELFQDRHARFTISNLLNFFALDGNNPSSIYSCVEMAWNNAHAVRGSLSAEVWESINATRIELRRLRQEGISDMGTDGFFDWVKERVHLFRGAVLGTMLRNDVLSFINVGTLNERACATTQLLLIKDQQLSGDPDPVREYYRLDTLLQAVSAREAYNSIYRQPVNRETVMEFLILRNDAPRSLRAFVADLVGQLELIASARSHLPLRLAHQINVDLRFSTRDELAEADMQQWLSELLERINALSDCIRRTYLEAL</sequence>
<dbReference type="EMBL" id="ABLOKC030000004">
    <property type="protein sequence ID" value="EML1470489.1"/>
    <property type="molecule type" value="Genomic_DNA"/>
</dbReference>
<dbReference type="InterPro" id="IPR051680">
    <property type="entry name" value="ATP-dep_Glu-Cys_Ligase-2"/>
</dbReference>
<dbReference type="PANTHER" id="PTHR34595:SF7">
    <property type="entry name" value="SLL1039 PROTEIN"/>
    <property type="match status" value="1"/>
</dbReference>
<name>A0AAI9GLB6_PLUGE</name>
<dbReference type="InterPro" id="IPR007296">
    <property type="entry name" value="DUF403"/>
</dbReference>
<comment type="caution">
    <text evidence="2">The sequence shown here is derived from an EMBL/GenBank/DDBJ whole genome shotgun (WGS) entry which is preliminary data.</text>
</comment>
<organism evidence="2">
    <name type="scientific">Pluralibacter gergoviae</name>
    <name type="common">Enterobacter gergoviae</name>
    <dbReference type="NCBI Taxonomy" id="61647"/>
    <lineage>
        <taxon>Bacteria</taxon>
        <taxon>Pseudomonadati</taxon>
        <taxon>Pseudomonadota</taxon>
        <taxon>Gammaproteobacteria</taxon>
        <taxon>Enterobacterales</taxon>
        <taxon>Enterobacteriaceae</taxon>
        <taxon>Pluralibacter</taxon>
    </lineage>
</organism>
<dbReference type="Pfam" id="PF04168">
    <property type="entry name" value="Alpha-E"/>
    <property type="match status" value="1"/>
</dbReference>
<dbReference type="PANTHER" id="PTHR34595">
    <property type="entry name" value="BLR5612 PROTEIN"/>
    <property type="match status" value="1"/>
</dbReference>
<accession>A0AAI9GLB6</accession>